<name>A0A9Q3ZZH6_PSESX</name>
<evidence type="ECO:0000313" key="2">
    <source>
        <dbReference type="EMBL" id="MCF5066039.1"/>
    </source>
</evidence>
<dbReference type="Proteomes" id="UP000814207">
    <property type="component" value="Unassembled WGS sequence"/>
</dbReference>
<proteinExistence type="predicted"/>
<accession>A0A9Q3ZZH6</accession>
<reference evidence="2" key="1">
    <citation type="submission" date="2019-11" db="EMBL/GenBank/DDBJ databases">
        <title>Epiphytic Pseudomonas syringae from cherry orchards.</title>
        <authorList>
            <person name="Hulin M.T."/>
        </authorList>
    </citation>
    <scope>NUCLEOTIDE SEQUENCE</scope>
    <source>
        <strain evidence="2">PA-6-9A</strain>
    </source>
</reference>
<feature type="compositionally biased region" description="Basic and acidic residues" evidence="1">
    <location>
        <begin position="47"/>
        <end position="57"/>
    </location>
</feature>
<evidence type="ECO:0000313" key="3">
    <source>
        <dbReference type="Proteomes" id="UP000814207"/>
    </source>
</evidence>
<comment type="caution">
    <text evidence="2">The sequence shown here is derived from an EMBL/GenBank/DDBJ whole genome shotgun (WGS) entry which is preliminary data.</text>
</comment>
<protein>
    <submittedName>
        <fullName evidence="2">Uncharacterized protein</fullName>
    </submittedName>
</protein>
<dbReference type="AlphaFoldDB" id="A0A9Q3ZZH6"/>
<organism evidence="2 3">
    <name type="scientific">Pseudomonas syringae</name>
    <dbReference type="NCBI Taxonomy" id="317"/>
    <lineage>
        <taxon>Bacteria</taxon>
        <taxon>Pseudomonadati</taxon>
        <taxon>Pseudomonadota</taxon>
        <taxon>Gammaproteobacteria</taxon>
        <taxon>Pseudomonadales</taxon>
        <taxon>Pseudomonadaceae</taxon>
        <taxon>Pseudomonas</taxon>
    </lineage>
</organism>
<evidence type="ECO:0000256" key="1">
    <source>
        <dbReference type="SAM" id="MobiDB-lite"/>
    </source>
</evidence>
<feature type="region of interest" description="Disordered" evidence="1">
    <location>
        <begin position="827"/>
        <end position="846"/>
    </location>
</feature>
<gene>
    <name evidence="2" type="ORF">GIW73_24165</name>
</gene>
<dbReference type="EMBL" id="WKEU01000164">
    <property type="protein sequence ID" value="MCF5066039.1"/>
    <property type="molecule type" value="Genomic_DNA"/>
</dbReference>
<feature type="region of interest" description="Disordered" evidence="1">
    <location>
        <begin position="1"/>
        <end position="60"/>
    </location>
</feature>
<sequence length="1119" mass="122025">MTSISSFPTVSDFPSYGREQAAAPAIPAQNEPIPTSTPAPSPGTEGDSARARRHAEQPDNLQTRAAADAQLTKAFGAALLARFFQTSVNPPNVRVPPESTLGRWRGLLDSALRAPGFLAWAKAQGLDTTALTLCPSKGEITGFAGGKKLTFSLTDDSGWAEVSRTLLETAKALAPEPEQILRCPWPSGEVPWDVVGKFYHQPFDSGPAQVAKYRKILINNPDFEFPPLPFASLRSPQALMEQQTALGDDINAHTLVTALESQLDDANGKIDLSKVMLPVHPSSSYVESLDEPVAQVRADQLIKAYDMYVPENAAQACNLAHMLSFDLAHRAPSADRGCALPLTRLTEATTLGRDLQAQVRKVVEQWKAQDPVQASSDQTGPGALSLLGRLMRHLPENTRKMISTNPAAALDELIRSPQANALGKQIQEELDGLQTPTSSIEYVSAALALDLDPAGGALRHSPAGYALYGKQNIGASPAQIISRFTRHLEGKVGVEMAPIAARLLLSISAPEFLAKEMPPNLVYGSHTWASYSIEALRIEKKVPSAVANMTFSQVMLFGQTVPVSEDGERQLVEVRRGPVTDWGVANGVINARADNVYSAIDYNLSVKAMVKQQKELGWASEALKASQPTRKELALQELKRVFGENIEFEKKVITDRDEVWPDIVRYSLLDIYMSGHLGQKVWESSDEAAVPYNTMRRDFHKLDSDITGAFERAFDKFLARRKEAMSVVFRYHLSLMPVADQAVFDNADISFLSLRKPYDKRVLAKVGNHETFKYVSTKPSPEDVEKLTGRFGVLIQADRGAGDIHYYSYFPGQAKLVKEPGLEKPLVSRPQKAWKSPGINGVSRNDTGDNLKIDLRPFYGEPAQGEGARSQILVEQLSAPNTDRLSAQVPSDLAENLPGRYFSKRSLALGVPVSEYFTHGIDSHRTKAKGVTQREQEIKTNRKLDEIFLSLAPFYDGVVAAINGNVSGAVFDLGFDALGFLIPGSKGVHAAFKSGRGVLKAIGKGVVKGIISSVGVDDLIDAPKNISKGLKVVERAGDKVLSSVQKVLPLGIKSFDAHKVYKHKDVVSDFYYKLGGRSERMGPVTAIFLSGSWYAYNALTKTPHGVQLTQYAIIQAVAH</sequence>